<evidence type="ECO:0000313" key="2">
    <source>
        <dbReference type="EMBL" id="RPD67382.1"/>
    </source>
</evidence>
<organism evidence="2 3">
    <name type="scientific">Lentinus tigrinus ALCF2SS1-6</name>
    <dbReference type="NCBI Taxonomy" id="1328759"/>
    <lineage>
        <taxon>Eukaryota</taxon>
        <taxon>Fungi</taxon>
        <taxon>Dikarya</taxon>
        <taxon>Basidiomycota</taxon>
        <taxon>Agaricomycotina</taxon>
        <taxon>Agaricomycetes</taxon>
        <taxon>Polyporales</taxon>
        <taxon>Polyporaceae</taxon>
        <taxon>Lentinus</taxon>
    </lineage>
</organism>
<dbReference type="AlphaFoldDB" id="A0A5C2SU40"/>
<dbReference type="OrthoDB" id="2752592at2759"/>
<name>A0A5C2SU40_9APHY</name>
<dbReference type="Proteomes" id="UP000313359">
    <property type="component" value="Unassembled WGS sequence"/>
</dbReference>
<accession>A0A5C2SU40</accession>
<sequence length="644" mass="72558">MPSYGNAMPLQTEAGSTTWAQLRELWLEAEQLLEDSDVCRRLTALTSLETALQKAVGLIHMLRNEQAPIHRLPPEIMTRIFSLVRRSCDDPALTHQEWSFPIYDDRKLHPLLLVCRRWRELTLNTPLLWSHVMSQPGIDDSYLARSASMPLTVYISRDINMWTTPLPHTGGSFSHSSSPSSFYKTLKSFGKVHSRVRELYVNFRSSGVPPYIPGFLATFGAGPLEHCSIEYPNSTDGPVMQYYSVPDPVPRLRLFAGGWGNTGGEKLRSLALSAVPFLPSNRFPSLKTFSLSKSTSMSNRSEENTKTWGLGDLVDFLSGSPMLEELSIRNVQLELRRLPSSRNTTVTLNHLRRFVLETPHYLPMHGATLALSLIAYPINCHVFLTTFLAVRHGTVDQLLMLLPYREQYTRLRIGAVNWNDGSSMLQFIPASRCGSLSIGLLVRIALPHQAYNQDADPQRELRALFGTAYPWCGAIEELWLELAEEDYCEGIRCVLGRFQGLRRLVVCQPCWVNPGGCYARIDDALRLLRPARNGTVACPSLETLCINIPAYSKDVEAVRQVIWSRAESYPVRRLVVGYSPVLELEVLAELFALGEIVEEFVCEELPPVGRETVPSDWLLSIPKVFEDGAFHADWPKWDKSIGLN</sequence>
<evidence type="ECO:0000313" key="3">
    <source>
        <dbReference type="Proteomes" id="UP000313359"/>
    </source>
</evidence>
<evidence type="ECO:0000259" key="1">
    <source>
        <dbReference type="Pfam" id="PF12937"/>
    </source>
</evidence>
<feature type="domain" description="F-box" evidence="1">
    <location>
        <begin position="69"/>
        <end position="132"/>
    </location>
</feature>
<dbReference type="EMBL" id="ML122250">
    <property type="protein sequence ID" value="RPD67382.1"/>
    <property type="molecule type" value="Genomic_DNA"/>
</dbReference>
<dbReference type="InterPro" id="IPR001810">
    <property type="entry name" value="F-box_dom"/>
</dbReference>
<reference evidence="2" key="1">
    <citation type="journal article" date="2018" name="Genome Biol. Evol.">
        <title>Genomics and development of Lentinus tigrinus, a white-rot wood-decaying mushroom with dimorphic fruiting bodies.</title>
        <authorList>
            <person name="Wu B."/>
            <person name="Xu Z."/>
            <person name="Knudson A."/>
            <person name="Carlson A."/>
            <person name="Chen N."/>
            <person name="Kovaka S."/>
            <person name="LaButti K."/>
            <person name="Lipzen A."/>
            <person name="Pennachio C."/>
            <person name="Riley R."/>
            <person name="Schakwitz W."/>
            <person name="Umezawa K."/>
            <person name="Ohm R.A."/>
            <person name="Grigoriev I.V."/>
            <person name="Nagy L.G."/>
            <person name="Gibbons J."/>
            <person name="Hibbett D."/>
        </authorList>
    </citation>
    <scope>NUCLEOTIDE SEQUENCE [LARGE SCALE GENOMIC DNA]</scope>
    <source>
        <strain evidence="2">ALCF2SS1-6</strain>
    </source>
</reference>
<dbReference type="Gene3D" id="1.20.1280.50">
    <property type="match status" value="1"/>
</dbReference>
<proteinExistence type="predicted"/>
<dbReference type="SUPFAM" id="SSF81383">
    <property type="entry name" value="F-box domain"/>
    <property type="match status" value="1"/>
</dbReference>
<gene>
    <name evidence="2" type="ORF">L227DRAFT_22967</name>
</gene>
<protein>
    <recommendedName>
        <fullName evidence="1">F-box domain-containing protein</fullName>
    </recommendedName>
</protein>
<dbReference type="InterPro" id="IPR036047">
    <property type="entry name" value="F-box-like_dom_sf"/>
</dbReference>
<keyword evidence="3" id="KW-1185">Reference proteome</keyword>
<dbReference type="STRING" id="1328759.A0A5C2SU40"/>
<dbReference type="Pfam" id="PF12937">
    <property type="entry name" value="F-box-like"/>
    <property type="match status" value="1"/>
</dbReference>